<evidence type="ECO:0000256" key="10">
    <source>
        <dbReference type="ARBA" id="ARBA00023224"/>
    </source>
</evidence>
<dbReference type="GO" id="GO:0004980">
    <property type="term" value="F:melanocyte-stimulating hormone receptor activity"/>
    <property type="evidence" value="ECO:0007669"/>
    <property type="project" value="UniProtKB-ARBA"/>
</dbReference>
<dbReference type="STRING" id="43700.ENSMALP00000019331"/>
<dbReference type="PANTHER" id="PTHR22750">
    <property type="entry name" value="G-PROTEIN COUPLED RECEPTOR"/>
    <property type="match status" value="1"/>
</dbReference>
<evidence type="ECO:0000256" key="11">
    <source>
        <dbReference type="ARBA" id="ARBA00031491"/>
    </source>
</evidence>
<keyword evidence="3" id="KW-1003">Cell membrane</keyword>
<dbReference type="PROSITE" id="PS50262">
    <property type="entry name" value="G_PROTEIN_RECEP_F1_2"/>
    <property type="match status" value="1"/>
</dbReference>
<evidence type="ECO:0000256" key="1">
    <source>
        <dbReference type="ARBA" id="ARBA00004651"/>
    </source>
</evidence>
<evidence type="ECO:0000256" key="3">
    <source>
        <dbReference type="ARBA" id="ARBA00022475"/>
    </source>
</evidence>
<dbReference type="GO" id="GO:0010468">
    <property type="term" value="P:regulation of gene expression"/>
    <property type="evidence" value="ECO:0007669"/>
    <property type="project" value="UniProtKB-ARBA"/>
</dbReference>
<dbReference type="PRINTS" id="PR00237">
    <property type="entry name" value="GPCRRHODOPSN"/>
</dbReference>
<evidence type="ECO:0000256" key="12">
    <source>
        <dbReference type="SAM" id="Phobius"/>
    </source>
</evidence>
<feature type="transmembrane region" description="Helical" evidence="12">
    <location>
        <begin position="101"/>
        <end position="122"/>
    </location>
</feature>
<keyword evidence="6" id="KW-0297">G-protein coupled receptor</keyword>
<evidence type="ECO:0000256" key="9">
    <source>
        <dbReference type="ARBA" id="ARBA00023180"/>
    </source>
</evidence>
<dbReference type="SUPFAM" id="SSF81321">
    <property type="entry name" value="Family A G protein-coupled receptor-like"/>
    <property type="match status" value="1"/>
</dbReference>
<sequence length="309" mass="35501">MGPWQTMNATSENQSDCPEVNVPFAVFFAIGVVGLAMNLLVVVAVIWNRNLHSPMYCFICSLAAFNTVASLIKMWENVMIVLADMGQLERRDSFVTKLDDVIDSLLCMSFVGSFFSFLAIAVDRYITIFHALRYHNIMTMCRTKVILGAIWATCGVSAVLMVMFFESKFIKICFVILFVVFLVIICFLYVYMFMLARIHARKITALPTSSGRKCRRQQWWGSSMRGALTLTILFGVFVVCWAPFFFHLIIIMVCPMNPYCECYRSLFQLHVVLMMSHAVIDPAIYAFRSAELRHTFRKMLLCSDWKHYS</sequence>
<keyword evidence="7 12" id="KW-0472">Membrane</keyword>
<dbReference type="Gene3D" id="1.20.1070.10">
    <property type="entry name" value="Rhodopsin 7-helix transmembrane proteins"/>
    <property type="match status" value="1"/>
</dbReference>
<dbReference type="InterPro" id="IPR001908">
    <property type="entry name" value="MC3-5R"/>
</dbReference>
<comment type="subcellular location">
    <subcellularLocation>
        <location evidence="1">Cell membrane</location>
        <topology evidence="1">Multi-pass membrane protein</topology>
    </subcellularLocation>
</comment>
<evidence type="ECO:0000256" key="6">
    <source>
        <dbReference type="ARBA" id="ARBA00023040"/>
    </source>
</evidence>
<feature type="transmembrane region" description="Helical" evidence="12">
    <location>
        <begin position="54"/>
        <end position="75"/>
    </location>
</feature>
<dbReference type="KEGG" id="malb:109963853"/>
<dbReference type="InterPro" id="IPR000276">
    <property type="entry name" value="GPCR_Rhodpsn"/>
</dbReference>
<dbReference type="CTD" id="4158"/>
<accession>A0A3Q3QSU4</accession>
<reference evidence="14" key="2">
    <citation type="submission" date="2025-09" db="UniProtKB">
        <authorList>
            <consortium name="Ensembl"/>
        </authorList>
    </citation>
    <scope>IDENTIFICATION</scope>
</reference>
<dbReference type="PRINTS" id="PR00534">
    <property type="entry name" value="MCRFAMILY"/>
</dbReference>
<protein>
    <recommendedName>
        <fullName evidence="2">Melanocyte-stimulating hormone receptor</fullName>
    </recommendedName>
    <alternativeName>
        <fullName evidence="11">Melanocortin receptor 1</fullName>
    </alternativeName>
</protein>
<keyword evidence="15" id="KW-1185">Reference proteome</keyword>
<evidence type="ECO:0000256" key="7">
    <source>
        <dbReference type="ARBA" id="ARBA00023136"/>
    </source>
</evidence>
<organism evidence="14 15">
    <name type="scientific">Monopterus albus</name>
    <name type="common">Swamp eel</name>
    <dbReference type="NCBI Taxonomy" id="43700"/>
    <lineage>
        <taxon>Eukaryota</taxon>
        <taxon>Metazoa</taxon>
        <taxon>Chordata</taxon>
        <taxon>Craniata</taxon>
        <taxon>Vertebrata</taxon>
        <taxon>Euteleostomi</taxon>
        <taxon>Actinopterygii</taxon>
        <taxon>Neopterygii</taxon>
        <taxon>Teleostei</taxon>
        <taxon>Neoteleostei</taxon>
        <taxon>Acanthomorphata</taxon>
        <taxon>Anabantaria</taxon>
        <taxon>Synbranchiformes</taxon>
        <taxon>Synbranchidae</taxon>
        <taxon>Monopterus</taxon>
    </lineage>
</organism>
<evidence type="ECO:0000313" key="15">
    <source>
        <dbReference type="Proteomes" id="UP000261600"/>
    </source>
</evidence>
<dbReference type="SMART" id="SM01381">
    <property type="entry name" value="7TM_GPCR_Srsx"/>
    <property type="match status" value="1"/>
</dbReference>
<keyword evidence="10" id="KW-0807">Transducer</keyword>
<dbReference type="GeneID" id="109963853"/>
<feature type="transmembrane region" description="Helical" evidence="12">
    <location>
        <begin position="143"/>
        <end position="163"/>
    </location>
</feature>
<evidence type="ECO:0000259" key="13">
    <source>
        <dbReference type="PROSITE" id="PS50262"/>
    </source>
</evidence>
<evidence type="ECO:0000256" key="2">
    <source>
        <dbReference type="ARBA" id="ARBA00020454"/>
    </source>
</evidence>
<name>A0A3Q3QSU4_MONAL</name>
<dbReference type="Ensembl" id="ENSMALT00000019716.1">
    <property type="protein sequence ID" value="ENSMALP00000019331.1"/>
    <property type="gene ID" value="ENSMALG00000013506.1"/>
</dbReference>
<proteinExistence type="predicted"/>
<dbReference type="Pfam" id="PF00001">
    <property type="entry name" value="7tm_1"/>
    <property type="match status" value="1"/>
</dbReference>
<keyword evidence="9" id="KW-0325">Glycoprotein</keyword>
<keyword evidence="5 12" id="KW-1133">Transmembrane helix</keyword>
<dbReference type="FunFam" id="1.20.1070.10:FF:000211">
    <property type="entry name" value="Melanocyte-stimulating hormone receptor"/>
    <property type="match status" value="1"/>
</dbReference>
<dbReference type="InterPro" id="IPR017452">
    <property type="entry name" value="GPCR_Rhodpsn_7TM"/>
</dbReference>
<keyword evidence="8" id="KW-0675">Receptor</keyword>
<feature type="transmembrane region" description="Helical" evidence="12">
    <location>
        <begin position="169"/>
        <end position="192"/>
    </location>
</feature>
<evidence type="ECO:0000256" key="5">
    <source>
        <dbReference type="ARBA" id="ARBA00022989"/>
    </source>
</evidence>
<dbReference type="OrthoDB" id="9894375at2759"/>
<evidence type="ECO:0000313" key="14">
    <source>
        <dbReference type="Ensembl" id="ENSMALP00000019331.1"/>
    </source>
</evidence>
<keyword evidence="4 12" id="KW-0812">Transmembrane</keyword>
<dbReference type="Proteomes" id="UP000261600">
    <property type="component" value="Unplaced"/>
</dbReference>
<evidence type="ECO:0000256" key="4">
    <source>
        <dbReference type="ARBA" id="ARBA00022692"/>
    </source>
</evidence>
<dbReference type="PRINTS" id="PR00535">
    <property type="entry name" value="MELNOCORTINR"/>
</dbReference>
<feature type="transmembrane region" description="Helical" evidence="12">
    <location>
        <begin position="20"/>
        <end position="47"/>
    </location>
</feature>
<reference evidence="14" key="1">
    <citation type="submission" date="2025-08" db="UniProtKB">
        <authorList>
            <consortium name="Ensembl"/>
        </authorList>
    </citation>
    <scope>IDENTIFICATION</scope>
</reference>
<feature type="domain" description="G-protein coupled receptors family 1 profile" evidence="13">
    <location>
        <begin position="37"/>
        <end position="285"/>
    </location>
</feature>
<evidence type="ECO:0000256" key="8">
    <source>
        <dbReference type="ARBA" id="ARBA00023170"/>
    </source>
</evidence>
<dbReference type="RefSeq" id="XP_020462394.1">
    <property type="nucleotide sequence ID" value="XM_020606738.1"/>
</dbReference>
<dbReference type="RefSeq" id="XP_020462395.1">
    <property type="nucleotide sequence ID" value="XM_020606739.1"/>
</dbReference>
<feature type="transmembrane region" description="Helical" evidence="12">
    <location>
        <begin position="226"/>
        <end position="253"/>
    </location>
</feature>
<dbReference type="AlphaFoldDB" id="A0A3Q3QSU4"/>
<dbReference type="GO" id="GO:0005886">
    <property type="term" value="C:plasma membrane"/>
    <property type="evidence" value="ECO:0007669"/>
    <property type="project" value="UniProtKB-SubCell"/>
</dbReference>
<feature type="transmembrane region" description="Helical" evidence="12">
    <location>
        <begin position="265"/>
        <end position="287"/>
    </location>
</feature>
<dbReference type="InterPro" id="IPR001671">
    <property type="entry name" value="Melcrt_ACTH_rcpt"/>
</dbReference>